<name>A0A914C193_9BILA</name>
<dbReference type="WBParaSite" id="ACRNAN_Path_1499.g5844.t1">
    <property type="protein sequence ID" value="ACRNAN_Path_1499.g5844.t1"/>
    <property type="gene ID" value="ACRNAN_Path_1499.g5844"/>
</dbReference>
<reference evidence="3" key="1">
    <citation type="submission" date="2022-11" db="UniProtKB">
        <authorList>
            <consortium name="WormBaseParasite"/>
        </authorList>
    </citation>
    <scope>IDENTIFICATION</scope>
</reference>
<feature type="compositionally biased region" description="Basic and acidic residues" evidence="1">
    <location>
        <begin position="177"/>
        <end position="190"/>
    </location>
</feature>
<dbReference type="AlphaFoldDB" id="A0A914C193"/>
<dbReference type="Pfam" id="PF07818">
    <property type="entry name" value="HCNGP"/>
    <property type="match status" value="1"/>
</dbReference>
<dbReference type="PANTHER" id="PTHR13464:SF0">
    <property type="entry name" value="SAP30-BINDING PROTEIN"/>
    <property type="match status" value="1"/>
</dbReference>
<keyword evidence="2" id="KW-1185">Reference proteome</keyword>
<dbReference type="GO" id="GO:0006355">
    <property type="term" value="P:regulation of DNA-templated transcription"/>
    <property type="evidence" value="ECO:0007669"/>
    <property type="project" value="InterPro"/>
</dbReference>
<evidence type="ECO:0000256" key="1">
    <source>
        <dbReference type="SAM" id="MobiDB-lite"/>
    </source>
</evidence>
<dbReference type="PANTHER" id="PTHR13464">
    <property type="entry name" value="TRANSCRIPTIONAL REGULATOR PROTEIN HCNGP"/>
    <property type="match status" value="1"/>
</dbReference>
<feature type="compositionally biased region" description="Basic and acidic residues" evidence="1">
    <location>
        <begin position="54"/>
        <end position="78"/>
    </location>
</feature>
<accession>A0A914C193</accession>
<evidence type="ECO:0000313" key="2">
    <source>
        <dbReference type="Proteomes" id="UP000887540"/>
    </source>
</evidence>
<feature type="region of interest" description="Disordered" evidence="1">
    <location>
        <begin position="16"/>
        <end position="42"/>
    </location>
</feature>
<dbReference type="GO" id="GO:0005634">
    <property type="term" value="C:nucleus"/>
    <property type="evidence" value="ECO:0007669"/>
    <property type="project" value="TreeGrafter"/>
</dbReference>
<feature type="compositionally biased region" description="Low complexity" evidence="1">
    <location>
        <begin position="230"/>
        <end position="241"/>
    </location>
</feature>
<dbReference type="Proteomes" id="UP000887540">
    <property type="component" value="Unplaced"/>
</dbReference>
<dbReference type="InterPro" id="IPR012479">
    <property type="entry name" value="SAP30BP"/>
</dbReference>
<protein>
    <submittedName>
        <fullName evidence="3">Uncharacterized protein</fullName>
    </submittedName>
</protein>
<organism evidence="2 3">
    <name type="scientific">Acrobeloides nanus</name>
    <dbReference type="NCBI Taxonomy" id="290746"/>
    <lineage>
        <taxon>Eukaryota</taxon>
        <taxon>Metazoa</taxon>
        <taxon>Ecdysozoa</taxon>
        <taxon>Nematoda</taxon>
        <taxon>Chromadorea</taxon>
        <taxon>Rhabditida</taxon>
        <taxon>Tylenchina</taxon>
        <taxon>Cephalobomorpha</taxon>
        <taxon>Cephaloboidea</taxon>
        <taxon>Cephalobidae</taxon>
        <taxon>Acrobeloides</taxon>
    </lineage>
</organism>
<proteinExistence type="predicted"/>
<evidence type="ECO:0000313" key="3">
    <source>
        <dbReference type="WBParaSite" id="ACRNAN_Path_1499.g5844.t1"/>
    </source>
</evidence>
<sequence length="375" mass="42336">MIYVNPVTTRFLKMNKLVSYGSESDEETSKSPRRPSSSQDLGIIKSLKFYKDLDASPDQKRTSRKDSEFWSDFEKSASEGETSDQEFSQPESRDFEPPPPKRHSHISTPSPDTEAEIVVQQEAPKGKLPIAHSTSSLVSMGVDESDEFEREYQESMRPRRVSRMEGGIEEPSPPKRKTVEDEMSVDRSPGESDVDQALEEGLNALKEKTRYMEEGQSSPRSLPDSDELNPQTPRTPRTPVTADKDIIIPASPPGEAQAKFNRFWKLKEAGRDMNAIIKNEKKFKNPAIYDMLIEKFGLDEIGSNFPKSVFDPHAFNEDSFYEELAAAQKKVMDAQEARASKKGANPHVTAAAKAKLDAVIKHHEERKTRFEKPKK</sequence>
<feature type="region of interest" description="Disordered" evidence="1">
    <location>
        <begin position="54"/>
        <end position="254"/>
    </location>
</feature>